<protein>
    <recommendedName>
        <fullName evidence="7">Putative [LysW]-L-2-aminoadipate/[LysW]-L-glutamate phosphate reductase</fullName>
        <ecNumber evidence="7">1.2.1.103</ecNumber>
        <ecNumber evidence="7">1.2.1.106</ecNumber>
    </recommendedName>
</protein>
<dbReference type="HAMAP" id="MF_02083">
    <property type="entry name" value="LysY"/>
    <property type="match status" value="1"/>
</dbReference>
<name>A0A1I3NL50_9EURY</name>
<evidence type="ECO:0000256" key="2">
    <source>
        <dbReference type="ARBA" id="ARBA00022571"/>
    </source>
</evidence>
<dbReference type="CDD" id="cd23939">
    <property type="entry name" value="AGPR_1_C_LysY"/>
    <property type="match status" value="1"/>
</dbReference>
<evidence type="ECO:0000313" key="10">
    <source>
        <dbReference type="EMBL" id="SFJ10033.1"/>
    </source>
</evidence>
<reference evidence="10 11" key="1">
    <citation type="submission" date="2016-10" db="EMBL/GenBank/DDBJ databases">
        <authorList>
            <person name="de Groot N.N."/>
        </authorList>
    </citation>
    <scope>NUCLEOTIDE SEQUENCE [LARGE SCALE GENOMIC DNA]</scope>
    <source>
        <strain evidence="10 11">SP2</strain>
    </source>
</reference>
<dbReference type="Pfam" id="PF01118">
    <property type="entry name" value="Semialdhyde_dh"/>
    <property type="match status" value="1"/>
</dbReference>
<evidence type="ECO:0000256" key="1">
    <source>
        <dbReference type="ARBA" id="ARBA00022490"/>
    </source>
</evidence>
<evidence type="ECO:0000256" key="6">
    <source>
        <dbReference type="ARBA" id="ARBA00023154"/>
    </source>
</evidence>
<dbReference type="UniPathway" id="UPA00068"/>
<dbReference type="InterPro" id="IPR036291">
    <property type="entry name" value="NAD(P)-bd_dom_sf"/>
</dbReference>
<dbReference type="GO" id="GO:0042450">
    <property type="term" value="P:L-arginine biosynthetic process via ornithine"/>
    <property type="evidence" value="ECO:0007669"/>
    <property type="project" value="UniProtKB-UniRule"/>
</dbReference>
<evidence type="ECO:0000256" key="5">
    <source>
        <dbReference type="ARBA" id="ARBA00023002"/>
    </source>
</evidence>
<feature type="active site" evidence="7">
    <location>
        <position position="161"/>
    </location>
</feature>
<dbReference type="EC" id="1.2.1.103" evidence="7"/>
<keyword evidence="3 7" id="KW-0028">Amino-acid biosynthesis</keyword>
<feature type="domain" description="Semialdehyde dehydrogenase NAD-binding" evidence="9">
    <location>
        <begin position="19"/>
        <end position="153"/>
    </location>
</feature>
<dbReference type="NCBIfam" id="TIGR01850">
    <property type="entry name" value="argC"/>
    <property type="match status" value="1"/>
</dbReference>
<keyword evidence="2 7" id="KW-0055">Arginine biosynthesis</keyword>
<dbReference type="SMART" id="SM00859">
    <property type="entry name" value="Semialdhyde_dh"/>
    <property type="match status" value="1"/>
</dbReference>
<evidence type="ECO:0000259" key="9">
    <source>
        <dbReference type="SMART" id="SM00859"/>
    </source>
</evidence>
<dbReference type="Gene3D" id="3.40.50.720">
    <property type="entry name" value="NAD(P)-binding Rossmann-like Domain"/>
    <property type="match status" value="1"/>
</dbReference>
<sequence length="360" mass="37836">MAAGTETDLSADDAGETVTASVIGGTGFTGGELLRLLAGHPNVEISEVTSRSKAGKSVGSVHPPLRGADLRFTEPDDLESIDVLFAATPHGVSMGQIDEFFDVADTVVDLSADFRLESEAQYDEWYDGHDAPAYLEQAEYALPEINRENLEDAELIASGGCNATATILGLYPLFEHGVLEGGEQVVVDVKVGSSEGGAGGGEASSHPERSGVVRPYAPTGHRHEAEIEQFLGTSVAFTCHAVDMVRGASATSHVFPSGPVSKGDCWKAYRGCYEDEPFVRMAAGGSGVYRYPEPKAVAGTNYAEVGFELDRSNERVVVFSAIDNMMKGSAGQAVHATNVALGFEETAGLECTGFHPVGAP</sequence>
<dbReference type="PANTHER" id="PTHR32338">
    <property type="entry name" value="N-ACETYL-GAMMA-GLUTAMYL-PHOSPHATE REDUCTASE, CHLOROPLASTIC-RELATED-RELATED"/>
    <property type="match status" value="1"/>
</dbReference>
<dbReference type="SUPFAM" id="SSF51735">
    <property type="entry name" value="NAD(P)-binding Rossmann-fold domains"/>
    <property type="match status" value="1"/>
</dbReference>
<dbReference type="InterPro" id="IPR000534">
    <property type="entry name" value="Semialdehyde_DH_NAD-bd"/>
</dbReference>
<dbReference type="InterPro" id="IPR000706">
    <property type="entry name" value="AGPR_type-1"/>
</dbReference>
<dbReference type="EMBL" id="FORO01000014">
    <property type="protein sequence ID" value="SFJ10033.1"/>
    <property type="molecule type" value="Genomic_DNA"/>
</dbReference>
<accession>A0A1I3NL50</accession>
<evidence type="ECO:0000256" key="4">
    <source>
        <dbReference type="ARBA" id="ARBA00022857"/>
    </source>
</evidence>
<proteinExistence type="inferred from homology"/>
<evidence type="ECO:0000256" key="8">
    <source>
        <dbReference type="SAM" id="MobiDB-lite"/>
    </source>
</evidence>
<dbReference type="SUPFAM" id="SSF55347">
    <property type="entry name" value="Glyceraldehyde-3-phosphate dehydrogenase-like, C-terminal domain"/>
    <property type="match status" value="1"/>
</dbReference>
<dbReference type="Gene3D" id="3.30.360.10">
    <property type="entry name" value="Dihydrodipicolinate Reductase, domain 2"/>
    <property type="match status" value="1"/>
</dbReference>
<comment type="function">
    <text evidence="7">Involved in both the arginine and lysine biosynthetic pathways.</text>
</comment>
<dbReference type="GO" id="GO:0051287">
    <property type="term" value="F:NAD binding"/>
    <property type="evidence" value="ECO:0007669"/>
    <property type="project" value="InterPro"/>
</dbReference>
<dbReference type="InterPro" id="IPR037535">
    <property type="entry name" value="LysY"/>
</dbReference>
<keyword evidence="6 7" id="KW-0457">Lysine biosynthesis</keyword>
<dbReference type="GO" id="GO:0005737">
    <property type="term" value="C:cytoplasm"/>
    <property type="evidence" value="ECO:0007669"/>
    <property type="project" value="UniProtKB-SubCell"/>
</dbReference>
<comment type="subcellular location">
    <subcellularLocation>
        <location evidence="7">Cytoplasm</location>
    </subcellularLocation>
</comment>
<dbReference type="Proteomes" id="UP000182829">
    <property type="component" value="Unassembled WGS sequence"/>
</dbReference>
<comment type="caution">
    <text evidence="7">Lacks conserved residue(s) required for the propagation of feature annotation.</text>
</comment>
<comment type="catalytic activity">
    <reaction evidence="7">
        <text>[amino-group carrier protein]-C-terminal-N-(1-carboxy-5-oxopentan-1-yl)-L-glutamine + phosphate + NADP(+) = [amino-group carrier protein]-C-terminal-N-(1-carboxy-5-phosphooxy-5-oxopentan-1-yl)-L-glutamine + NADPH + H(+)</text>
        <dbReference type="Rhea" id="RHEA:41948"/>
        <dbReference type="Rhea" id="RHEA-COMP:9712"/>
        <dbReference type="Rhea" id="RHEA-COMP:9714"/>
        <dbReference type="ChEBI" id="CHEBI:15378"/>
        <dbReference type="ChEBI" id="CHEBI:43474"/>
        <dbReference type="ChEBI" id="CHEBI:57783"/>
        <dbReference type="ChEBI" id="CHEBI:58349"/>
        <dbReference type="ChEBI" id="CHEBI:78499"/>
        <dbReference type="ChEBI" id="CHEBI:78501"/>
        <dbReference type="EC" id="1.2.1.103"/>
    </reaction>
</comment>
<dbReference type="Pfam" id="PF22698">
    <property type="entry name" value="Semialdhyde_dhC_1"/>
    <property type="match status" value="1"/>
</dbReference>
<evidence type="ECO:0000256" key="3">
    <source>
        <dbReference type="ARBA" id="ARBA00022605"/>
    </source>
</evidence>
<dbReference type="OMA" id="PHLTPMI"/>
<evidence type="ECO:0000313" key="11">
    <source>
        <dbReference type="Proteomes" id="UP000182829"/>
    </source>
</evidence>
<comment type="pathway">
    <text evidence="7">Amino-acid biosynthesis; L-arginine biosynthesis.</text>
</comment>
<dbReference type="RefSeq" id="WP_005578604.1">
    <property type="nucleotide sequence ID" value="NZ_FORO01000014.1"/>
</dbReference>
<dbReference type="GO" id="GO:0070401">
    <property type="term" value="F:NADP+ binding"/>
    <property type="evidence" value="ECO:0007669"/>
    <property type="project" value="InterPro"/>
</dbReference>
<dbReference type="UniPathway" id="UPA00033">
    <property type="reaction ID" value="UER00037"/>
</dbReference>
<comment type="similarity">
    <text evidence="7">Belongs to the NAGSA dehydrogenase family. Type 1 subfamily. LysY sub-subfamily.</text>
</comment>
<dbReference type="InterPro" id="IPR058924">
    <property type="entry name" value="AGPR_dimerisation_dom"/>
</dbReference>
<organism evidence="10 11">
    <name type="scientific">Natronobacterium gregoryi</name>
    <dbReference type="NCBI Taxonomy" id="44930"/>
    <lineage>
        <taxon>Archaea</taxon>
        <taxon>Methanobacteriati</taxon>
        <taxon>Methanobacteriota</taxon>
        <taxon>Stenosarchaea group</taxon>
        <taxon>Halobacteria</taxon>
        <taxon>Halobacteriales</taxon>
        <taxon>Natrialbaceae</taxon>
        <taxon>Natronobacterium</taxon>
    </lineage>
</organism>
<evidence type="ECO:0000256" key="7">
    <source>
        <dbReference type="HAMAP-Rule" id="MF_02083"/>
    </source>
</evidence>
<dbReference type="EC" id="1.2.1.106" evidence="7"/>
<dbReference type="AlphaFoldDB" id="A0A1I3NL50"/>
<feature type="binding site" evidence="7">
    <location>
        <begin position="26"/>
        <end position="29"/>
    </location>
    <ligand>
        <name>NADP(+)</name>
        <dbReference type="ChEBI" id="CHEBI:58349"/>
    </ligand>
</feature>
<dbReference type="OrthoDB" id="372053at2157"/>
<keyword evidence="5 7" id="KW-0560">Oxidoreductase</keyword>
<dbReference type="GO" id="GO:0003942">
    <property type="term" value="F:N-acetyl-gamma-glutamyl-phosphate reductase activity"/>
    <property type="evidence" value="ECO:0007669"/>
    <property type="project" value="InterPro"/>
</dbReference>
<keyword evidence="4 7" id="KW-0521">NADP</keyword>
<dbReference type="InterPro" id="IPR050085">
    <property type="entry name" value="AGPR"/>
</dbReference>
<feature type="region of interest" description="Disordered" evidence="8">
    <location>
        <begin position="192"/>
        <end position="212"/>
    </location>
</feature>
<keyword evidence="1 7" id="KW-0963">Cytoplasm</keyword>
<dbReference type="GO" id="GO:0043870">
    <property type="term" value="F:N-acetyl-gamma-aminoadipyl-phosphate reductase activity"/>
    <property type="evidence" value="ECO:0007669"/>
    <property type="project" value="RHEA"/>
</dbReference>
<dbReference type="GeneID" id="14208777"/>
<dbReference type="CDD" id="cd24151">
    <property type="entry name" value="AGPR_1_N_LysY"/>
    <property type="match status" value="1"/>
</dbReference>
<feature type="binding site" evidence="7">
    <location>
        <position position="324"/>
    </location>
    <ligand>
        <name>NADP(+)</name>
        <dbReference type="ChEBI" id="CHEBI:58349"/>
    </ligand>
</feature>
<dbReference type="PANTHER" id="PTHR32338:SF11">
    <property type="entry name" value="[LYSW]-L-2-AMINOADIPATE_[LYSW]-L-GLUTAMATE PHOSPHATE REDUCTASE-RELATED"/>
    <property type="match status" value="1"/>
</dbReference>
<dbReference type="HAMAP" id="MF_00150">
    <property type="entry name" value="ArgC_type1"/>
    <property type="match status" value="1"/>
</dbReference>
<comment type="catalytic activity">
    <reaction evidence="7">
        <text>[amino-group carrier protein]-C-terminal-gamma-(L-glutamyl-5-semialdehyde)-L-glutamate + phosphate + NADP(+) = [amino-group carrier protein]-C-terminal-gamma-(5-phospho-L-glutamyl)-L-glutamate + NADPH + H(+)</text>
        <dbReference type="Rhea" id="RHEA:52668"/>
        <dbReference type="Rhea" id="RHEA-COMP:13313"/>
        <dbReference type="Rhea" id="RHEA-COMP:13327"/>
        <dbReference type="ChEBI" id="CHEBI:15378"/>
        <dbReference type="ChEBI" id="CHEBI:43474"/>
        <dbReference type="ChEBI" id="CHEBI:57783"/>
        <dbReference type="ChEBI" id="CHEBI:58349"/>
        <dbReference type="ChEBI" id="CHEBI:136717"/>
        <dbReference type="ChEBI" id="CHEBI:136761"/>
        <dbReference type="EC" id="1.2.1.106"/>
    </reaction>
</comment>
<gene>
    <name evidence="7" type="primary">lysY</name>
    <name evidence="10" type="ORF">SAMN05443661_11421</name>
</gene>
<comment type="pathway">
    <text evidence="7">Amino-acid biosynthesis; L-lysine biosynthesis via AAA pathway; L-lysine from L-alpha-aminoadipate (Thermus route): step 3/5.</text>
</comment>
<dbReference type="GO" id="GO:0019878">
    <property type="term" value="P:lysine biosynthetic process via aminoadipic acid"/>
    <property type="evidence" value="ECO:0007669"/>
    <property type="project" value="UniProtKB-UniRule"/>
</dbReference>